<sequence length="139" mass="15862">MSQQNWQTQGWLRRFARTHPRTIALIWLAILVWIGFFHGLGQMHLLDETEPMFVEAARQMHVSGDWLTPTFNGAPRFDKPPLIYWLMAIGFRLFGVSPWAAKLAAAVPATILVTAIFYSLKWCQQNGPKPRPTDNPNSS</sequence>
<dbReference type="PANTHER" id="PTHR33908:SF3">
    <property type="entry name" value="UNDECAPRENYL PHOSPHATE-ALPHA-4-AMINO-4-DEOXY-L-ARABINOSE ARABINOSYL TRANSFERASE"/>
    <property type="match status" value="1"/>
</dbReference>
<organism evidence="10 11">
    <name type="scientific">Romeriopsis navalis LEGE 11480</name>
    <dbReference type="NCBI Taxonomy" id="2777977"/>
    <lineage>
        <taxon>Bacteria</taxon>
        <taxon>Bacillati</taxon>
        <taxon>Cyanobacteriota</taxon>
        <taxon>Cyanophyceae</taxon>
        <taxon>Leptolyngbyales</taxon>
        <taxon>Leptolyngbyaceae</taxon>
        <taxon>Romeriopsis</taxon>
        <taxon>Romeriopsis navalis</taxon>
    </lineage>
</organism>
<evidence type="ECO:0000256" key="8">
    <source>
        <dbReference type="SAM" id="Phobius"/>
    </source>
</evidence>
<dbReference type="GO" id="GO:0009103">
    <property type="term" value="P:lipopolysaccharide biosynthetic process"/>
    <property type="evidence" value="ECO:0007669"/>
    <property type="project" value="UniProtKB-ARBA"/>
</dbReference>
<comment type="caution">
    <text evidence="10">The sequence shown here is derived from an EMBL/GenBank/DDBJ whole genome shotgun (WGS) entry which is preliminary data.</text>
</comment>
<feature type="non-terminal residue" evidence="10">
    <location>
        <position position="139"/>
    </location>
</feature>
<evidence type="ECO:0000256" key="3">
    <source>
        <dbReference type="ARBA" id="ARBA00022676"/>
    </source>
</evidence>
<dbReference type="Proteomes" id="UP000625316">
    <property type="component" value="Unassembled WGS sequence"/>
</dbReference>
<evidence type="ECO:0000256" key="6">
    <source>
        <dbReference type="ARBA" id="ARBA00022989"/>
    </source>
</evidence>
<dbReference type="PANTHER" id="PTHR33908">
    <property type="entry name" value="MANNOSYLTRANSFERASE YKCB-RELATED"/>
    <property type="match status" value="1"/>
</dbReference>
<keyword evidence="4" id="KW-0808">Transferase</keyword>
<evidence type="ECO:0000256" key="2">
    <source>
        <dbReference type="ARBA" id="ARBA00022475"/>
    </source>
</evidence>
<dbReference type="GO" id="GO:0005886">
    <property type="term" value="C:plasma membrane"/>
    <property type="evidence" value="ECO:0007669"/>
    <property type="project" value="UniProtKB-SubCell"/>
</dbReference>
<dbReference type="EMBL" id="JADEXQ010000127">
    <property type="protein sequence ID" value="MBE9032831.1"/>
    <property type="molecule type" value="Genomic_DNA"/>
</dbReference>
<dbReference type="InterPro" id="IPR050297">
    <property type="entry name" value="LipidA_mod_glycosyltrf_83"/>
</dbReference>
<evidence type="ECO:0000256" key="5">
    <source>
        <dbReference type="ARBA" id="ARBA00022692"/>
    </source>
</evidence>
<keyword evidence="11" id="KW-1185">Reference proteome</keyword>
<comment type="subcellular location">
    <subcellularLocation>
        <location evidence="1">Cell membrane</location>
        <topology evidence="1">Multi-pass membrane protein</topology>
    </subcellularLocation>
</comment>
<dbReference type="GO" id="GO:0010041">
    <property type="term" value="P:response to iron(III) ion"/>
    <property type="evidence" value="ECO:0007669"/>
    <property type="project" value="TreeGrafter"/>
</dbReference>
<keyword evidence="7 8" id="KW-0472">Membrane</keyword>
<feature type="transmembrane region" description="Helical" evidence="8">
    <location>
        <begin position="99"/>
        <end position="120"/>
    </location>
</feature>
<evidence type="ECO:0000256" key="1">
    <source>
        <dbReference type="ARBA" id="ARBA00004651"/>
    </source>
</evidence>
<evidence type="ECO:0000256" key="4">
    <source>
        <dbReference type="ARBA" id="ARBA00022679"/>
    </source>
</evidence>
<keyword evidence="6 8" id="KW-1133">Transmembrane helix</keyword>
<dbReference type="Pfam" id="PF13231">
    <property type="entry name" value="PMT_2"/>
    <property type="match status" value="1"/>
</dbReference>
<feature type="domain" description="Glycosyltransferase RgtA/B/C/D-like" evidence="9">
    <location>
        <begin position="78"/>
        <end position="121"/>
    </location>
</feature>
<feature type="transmembrane region" description="Helical" evidence="8">
    <location>
        <begin position="21"/>
        <end position="40"/>
    </location>
</feature>
<name>A0A928VTM4_9CYAN</name>
<reference evidence="10" key="1">
    <citation type="submission" date="2020-10" db="EMBL/GenBank/DDBJ databases">
        <authorList>
            <person name="Castelo-Branco R."/>
            <person name="Eusebio N."/>
            <person name="Adriana R."/>
            <person name="Vieira A."/>
            <person name="Brugerolle De Fraissinette N."/>
            <person name="Rezende De Castro R."/>
            <person name="Schneider M.P."/>
            <person name="Vasconcelos V."/>
            <person name="Leao P.N."/>
        </authorList>
    </citation>
    <scope>NUCLEOTIDE SEQUENCE</scope>
    <source>
        <strain evidence="10">LEGE 11480</strain>
    </source>
</reference>
<evidence type="ECO:0000259" key="9">
    <source>
        <dbReference type="Pfam" id="PF13231"/>
    </source>
</evidence>
<evidence type="ECO:0000313" key="10">
    <source>
        <dbReference type="EMBL" id="MBE9032831.1"/>
    </source>
</evidence>
<accession>A0A928VTM4</accession>
<dbReference type="GO" id="GO:0016763">
    <property type="term" value="F:pentosyltransferase activity"/>
    <property type="evidence" value="ECO:0007669"/>
    <property type="project" value="TreeGrafter"/>
</dbReference>
<evidence type="ECO:0000256" key="7">
    <source>
        <dbReference type="ARBA" id="ARBA00023136"/>
    </source>
</evidence>
<keyword evidence="3" id="KW-0328">Glycosyltransferase</keyword>
<dbReference type="AlphaFoldDB" id="A0A928VTM4"/>
<keyword evidence="5 8" id="KW-0812">Transmembrane</keyword>
<proteinExistence type="predicted"/>
<protein>
    <submittedName>
        <fullName evidence="10">Glycosyltransferase family 39 protein</fullName>
    </submittedName>
</protein>
<gene>
    <name evidence="10" type="ORF">IQ266_24140</name>
</gene>
<keyword evidence="2" id="KW-1003">Cell membrane</keyword>
<evidence type="ECO:0000313" key="11">
    <source>
        <dbReference type="Proteomes" id="UP000625316"/>
    </source>
</evidence>
<dbReference type="RefSeq" id="WP_264327650.1">
    <property type="nucleotide sequence ID" value="NZ_JADEXQ010000127.1"/>
</dbReference>
<dbReference type="InterPro" id="IPR038731">
    <property type="entry name" value="RgtA/B/C-like"/>
</dbReference>